<organism evidence="2">
    <name type="scientific">marine sediment metagenome</name>
    <dbReference type="NCBI Taxonomy" id="412755"/>
    <lineage>
        <taxon>unclassified sequences</taxon>
        <taxon>metagenomes</taxon>
        <taxon>ecological metagenomes</taxon>
    </lineage>
</organism>
<dbReference type="InterPro" id="IPR043129">
    <property type="entry name" value="ATPase_NBD"/>
</dbReference>
<evidence type="ECO:0000259" key="1">
    <source>
        <dbReference type="SMART" id="SM00842"/>
    </source>
</evidence>
<feature type="domain" description="SHS2" evidence="1">
    <location>
        <begin position="7"/>
        <end position="136"/>
    </location>
</feature>
<dbReference type="SUPFAM" id="SSF53067">
    <property type="entry name" value="Actin-like ATPase domain"/>
    <property type="match status" value="1"/>
</dbReference>
<feature type="non-terminal residue" evidence="2">
    <location>
        <position position="136"/>
    </location>
</feature>
<evidence type="ECO:0000313" key="2">
    <source>
        <dbReference type="EMBL" id="GAG81851.1"/>
    </source>
</evidence>
<dbReference type="GO" id="GO:0009898">
    <property type="term" value="C:cytoplasmic side of plasma membrane"/>
    <property type="evidence" value="ECO:0007669"/>
    <property type="project" value="TreeGrafter"/>
</dbReference>
<protein>
    <recommendedName>
        <fullName evidence="1">SHS2 domain-containing protein</fullName>
    </recommendedName>
</protein>
<proteinExistence type="predicted"/>
<dbReference type="GO" id="GO:0051301">
    <property type="term" value="P:cell division"/>
    <property type="evidence" value="ECO:0007669"/>
    <property type="project" value="InterPro"/>
</dbReference>
<dbReference type="InterPro" id="IPR050696">
    <property type="entry name" value="FtsA/MreB"/>
</dbReference>
<comment type="caution">
    <text evidence="2">The sequence shown here is derived from an EMBL/GenBank/DDBJ whole genome shotgun (WGS) entry which is preliminary data.</text>
</comment>
<dbReference type="InterPro" id="IPR003494">
    <property type="entry name" value="SHS2_FtsA"/>
</dbReference>
<dbReference type="PANTHER" id="PTHR32432:SF4">
    <property type="entry name" value="CELL DIVISION PROTEIN FTSA"/>
    <property type="match status" value="1"/>
</dbReference>
<name>X1CC57_9ZZZZ</name>
<dbReference type="EMBL" id="BART01017778">
    <property type="protein sequence ID" value="GAG81851.1"/>
    <property type="molecule type" value="Genomic_DNA"/>
</dbReference>
<dbReference type="Pfam" id="PF02491">
    <property type="entry name" value="SHS2_FTSA"/>
    <property type="match status" value="1"/>
</dbReference>
<gene>
    <name evidence="2" type="ORF">S01H4_33724</name>
</gene>
<accession>X1CC57</accession>
<sequence>MSKPLIIAGLDIGTSNIKILVAAKKAGEGNLEVISQIQEPSFGVRKGVVIDTEKVSRIIQILLNKVRTETNRKINSVLVNIGGGHLFCTSSRGMVAVSRADQKVSEVDVDRVLQAAQTISLPFNKEILEVFPKEFI</sequence>
<dbReference type="SMART" id="SM00842">
    <property type="entry name" value="FtsA"/>
    <property type="match status" value="1"/>
</dbReference>
<dbReference type="Gene3D" id="3.30.420.40">
    <property type="match status" value="1"/>
</dbReference>
<dbReference type="AlphaFoldDB" id="X1CC57"/>
<dbReference type="GO" id="GO:0032153">
    <property type="term" value="C:cell division site"/>
    <property type="evidence" value="ECO:0007669"/>
    <property type="project" value="TreeGrafter"/>
</dbReference>
<dbReference type="PANTHER" id="PTHR32432">
    <property type="entry name" value="CELL DIVISION PROTEIN FTSA-RELATED"/>
    <property type="match status" value="1"/>
</dbReference>
<reference evidence="2" key="1">
    <citation type="journal article" date="2014" name="Front. Microbiol.">
        <title>High frequency of phylogenetically diverse reductive dehalogenase-homologous genes in deep subseafloor sedimentary metagenomes.</title>
        <authorList>
            <person name="Kawai M."/>
            <person name="Futagami T."/>
            <person name="Toyoda A."/>
            <person name="Takaki Y."/>
            <person name="Nishi S."/>
            <person name="Hori S."/>
            <person name="Arai W."/>
            <person name="Tsubouchi T."/>
            <person name="Morono Y."/>
            <person name="Uchiyama I."/>
            <person name="Ito T."/>
            <person name="Fujiyama A."/>
            <person name="Inagaki F."/>
            <person name="Takami H."/>
        </authorList>
    </citation>
    <scope>NUCLEOTIDE SEQUENCE</scope>
    <source>
        <strain evidence="2">Expedition CK06-06</strain>
    </source>
</reference>